<proteinExistence type="predicted"/>
<dbReference type="EMBL" id="REGN01002807">
    <property type="protein sequence ID" value="RNA26076.1"/>
    <property type="molecule type" value="Genomic_DNA"/>
</dbReference>
<evidence type="ECO:0000313" key="1">
    <source>
        <dbReference type="EMBL" id="RNA26076.1"/>
    </source>
</evidence>
<evidence type="ECO:0000313" key="2">
    <source>
        <dbReference type="Proteomes" id="UP000276133"/>
    </source>
</evidence>
<comment type="caution">
    <text evidence="1">The sequence shown here is derived from an EMBL/GenBank/DDBJ whole genome shotgun (WGS) entry which is preliminary data.</text>
</comment>
<accession>A0A3M7RR86</accession>
<reference evidence="1 2" key="1">
    <citation type="journal article" date="2018" name="Sci. Rep.">
        <title>Genomic signatures of local adaptation to the degree of environmental predictability in rotifers.</title>
        <authorList>
            <person name="Franch-Gras L."/>
            <person name="Hahn C."/>
            <person name="Garcia-Roger E.M."/>
            <person name="Carmona M.J."/>
            <person name="Serra M."/>
            <person name="Gomez A."/>
        </authorList>
    </citation>
    <scope>NUCLEOTIDE SEQUENCE [LARGE SCALE GENOMIC DNA]</scope>
    <source>
        <strain evidence="1">HYR1</strain>
    </source>
</reference>
<dbReference type="AlphaFoldDB" id="A0A3M7RR86"/>
<keyword evidence="2" id="KW-1185">Reference proteome</keyword>
<sequence>MFFSQFLFGSTWNQCRYFKIMFHLFSILIRSNQSAIHIPPICFGKSSGNSNINYSFQLKKSKIKKLKLIKIKQILKFKKLSHIKMNRSCDYILNKF</sequence>
<dbReference type="Proteomes" id="UP000276133">
    <property type="component" value="Unassembled WGS sequence"/>
</dbReference>
<gene>
    <name evidence="1" type="ORF">BpHYR1_018997</name>
</gene>
<protein>
    <submittedName>
        <fullName evidence="1">Uncharacterized protein</fullName>
    </submittedName>
</protein>
<organism evidence="1 2">
    <name type="scientific">Brachionus plicatilis</name>
    <name type="common">Marine rotifer</name>
    <name type="synonym">Brachionus muelleri</name>
    <dbReference type="NCBI Taxonomy" id="10195"/>
    <lineage>
        <taxon>Eukaryota</taxon>
        <taxon>Metazoa</taxon>
        <taxon>Spiralia</taxon>
        <taxon>Gnathifera</taxon>
        <taxon>Rotifera</taxon>
        <taxon>Eurotatoria</taxon>
        <taxon>Monogononta</taxon>
        <taxon>Pseudotrocha</taxon>
        <taxon>Ploima</taxon>
        <taxon>Brachionidae</taxon>
        <taxon>Brachionus</taxon>
    </lineage>
</organism>
<name>A0A3M7RR86_BRAPC</name>